<dbReference type="CDD" id="cd04301">
    <property type="entry name" value="NAT_SF"/>
    <property type="match status" value="1"/>
</dbReference>
<keyword evidence="2" id="KW-0808">Transferase</keyword>
<dbReference type="SUPFAM" id="SSF55729">
    <property type="entry name" value="Acyl-CoA N-acyltransferases (Nat)"/>
    <property type="match status" value="1"/>
</dbReference>
<dbReference type="GO" id="GO:0016747">
    <property type="term" value="F:acyltransferase activity, transferring groups other than amino-acyl groups"/>
    <property type="evidence" value="ECO:0007669"/>
    <property type="project" value="InterPro"/>
</dbReference>
<dbReference type="InterPro" id="IPR000182">
    <property type="entry name" value="GNAT_dom"/>
</dbReference>
<dbReference type="Gene3D" id="3.40.630.30">
    <property type="match status" value="1"/>
</dbReference>
<evidence type="ECO:0000313" key="3">
    <source>
        <dbReference type="Proteomes" id="UP000276254"/>
    </source>
</evidence>
<accession>A0A494TH52</accession>
<gene>
    <name evidence="2" type="ORF">D3Y57_10310</name>
</gene>
<dbReference type="InterPro" id="IPR013653">
    <property type="entry name" value="GCN5-like_dom"/>
</dbReference>
<reference evidence="2 3" key="1">
    <citation type="submission" date="2018-09" db="EMBL/GenBank/DDBJ databases">
        <title>Sphingomonas peninsula sp. nov., isolated from fildes peninsula, Antarctic soil.</title>
        <authorList>
            <person name="Yingchao G."/>
        </authorList>
    </citation>
    <scope>NUCLEOTIDE SEQUENCE [LARGE SCALE GENOMIC DNA]</scope>
    <source>
        <strain evidence="2 3">YZ-8</strain>
    </source>
</reference>
<dbReference type="OrthoDB" id="9797456at2"/>
<sequence length="222" mass="24092">MDPLSRPAWHALRGRQADFCIGNDRAVRMAEHFGPFGAAADGSTENLNALAALLPPKGEIWLVESDPVDLPPKFAIIREALCVQMVAPEITPSSSHFEISPLTQADAPEMQTLAKLTEPGPFHARTNELGRFVGIKIDGKLAAMAGERLRPPGHVEVSGVCTYPEFRGRGYAAALMRHVAQRIVDDGEIPFLHAYASNTGAIALYESLGFRTHRMIKTIVVG</sequence>
<evidence type="ECO:0000313" key="2">
    <source>
        <dbReference type="EMBL" id="AYJ86283.1"/>
    </source>
</evidence>
<dbReference type="Proteomes" id="UP000276254">
    <property type="component" value="Chromosome"/>
</dbReference>
<dbReference type="PROSITE" id="PS51186">
    <property type="entry name" value="GNAT"/>
    <property type="match status" value="1"/>
</dbReference>
<evidence type="ECO:0000259" key="1">
    <source>
        <dbReference type="PROSITE" id="PS51186"/>
    </source>
</evidence>
<dbReference type="AlphaFoldDB" id="A0A494TH52"/>
<dbReference type="InterPro" id="IPR016181">
    <property type="entry name" value="Acyl_CoA_acyltransferase"/>
</dbReference>
<feature type="domain" description="N-acetyltransferase" evidence="1">
    <location>
        <begin position="97"/>
        <end position="222"/>
    </location>
</feature>
<name>A0A494TH52_SPHPE</name>
<dbReference type="Pfam" id="PF08445">
    <property type="entry name" value="FR47"/>
    <property type="match status" value="1"/>
</dbReference>
<proteinExistence type="predicted"/>
<keyword evidence="3" id="KW-1185">Reference proteome</keyword>
<protein>
    <submittedName>
        <fullName evidence="2">GNAT family N-acetyltransferase</fullName>
    </submittedName>
</protein>
<dbReference type="EMBL" id="CP032829">
    <property type="protein sequence ID" value="AYJ86283.1"/>
    <property type="molecule type" value="Genomic_DNA"/>
</dbReference>
<dbReference type="KEGG" id="spha:D3Y57_10310"/>
<organism evidence="2 3">
    <name type="scientific">Sphingomonas paeninsulae</name>
    <dbReference type="NCBI Taxonomy" id="2319844"/>
    <lineage>
        <taxon>Bacteria</taxon>
        <taxon>Pseudomonadati</taxon>
        <taxon>Pseudomonadota</taxon>
        <taxon>Alphaproteobacteria</taxon>
        <taxon>Sphingomonadales</taxon>
        <taxon>Sphingomonadaceae</taxon>
        <taxon>Sphingomonas</taxon>
    </lineage>
</organism>